<evidence type="ECO:0000256" key="2">
    <source>
        <dbReference type="SAM" id="MobiDB-lite"/>
    </source>
</evidence>
<dbReference type="GO" id="GO:0000785">
    <property type="term" value="C:chromatin"/>
    <property type="evidence" value="ECO:0007669"/>
    <property type="project" value="Ensembl"/>
</dbReference>
<dbReference type="GO" id="GO:0045815">
    <property type="term" value="P:transcription initiation-coupled chromatin remodeling"/>
    <property type="evidence" value="ECO:0007669"/>
    <property type="project" value="Ensembl"/>
</dbReference>
<dbReference type="GO" id="GO:0005737">
    <property type="term" value="C:cytoplasm"/>
    <property type="evidence" value="ECO:0007669"/>
    <property type="project" value="Ensembl"/>
</dbReference>
<protein>
    <submittedName>
        <fullName evidence="3">Family with sequence similarity 47 member E</fullName>
    </submittedName>
</protein>
<evidence type="ECO:0000313" key="4">
    <source>
        <dbReference type="Proteomes" id="UP000008912"/>
    </source>
</evidence>
<comment type="similarity">
    <text evidence="1">Belongs to the FAM47 family.</text>
</comment>
<dbReference type="GO" id="GO:0008047">
    <property type="term" value="F:enzyme activator activity"/>
    <property type="evidence" value="ECO:0007669"/>
    <property type="project" value="Ensembl"/>
</dbReference>
<accession>G1LZA3</accession>
<dbReference type="GeneTree" id="ENSGT00940000162425"/>
<dbReference type="PANTHER" id="PTHR46449:SF3">
    <property type="entry name" value="PROTEIN FAM47E"/>
    <property type="match status" value="1"/>
</dbReference>
<dbReference type="GO" id="GO:0071168">
    <property type="term" value="P:protein localization to chromatin"/>
    <property type="evidence" value="ECO:0007669"/>
    <property type="project" value="Ensembl"/>
</dbReference>
<dbReference type="PANTHER" id="PTHR46449">
    <property type="entry name" value="ZGC:158260"/>
    <property type="match status" value="1"/>
</dbReference>
<organism evidence="3 4">
    <name type="scientific">Ailuropoda melanoleuca</name>
    <name type="common">Giant panda</name>
    <dbReference type="NCBI Taxonomy" id="9646"/>
    <lineage>
        <taxon>Eukaryota</taxon>
        <taxon>Metazoa</taxon>
        <taxon>Chordata</taxon>
        <taxon>Craniata</taxon>
        <taxon>Vertebrata</taxon>
        <taxon>Euteleostomi</taxon>
        <taxon>Mammalia</taxon>
        <taxon>Eutheria</taxon>
        <taxon>Laurasiatheria</taxon>
        <taxon>Carnivora</taxon>
        <taxon>Caniformia</taxon>
        <taxon>Ursidae</taxon>
        <taxon>Ailuropoda</taxon>
    </lineage>
</organism>
<name>G1LZA3_AILME</name>
<dbReference type="HOGENOM" id="CLU_092258_0_0_1"/>
<dbReference type="InterPro" id="IPR032743">
    <property type="entry name" value="FAM47"/>
</dbReference>
<dbReference type="InParanoid" id="G1LZA3"/>
<gene>
    <name evidence="3" type="primary">FAM47E</name>
</gene>
<keyword evidence="4" id="KW-1185">Reference proteome</keyword>
<dbReference type="AlphaFoldDB" id="G1LZA3"/>
<dbReference type="eggNOG" id="ENOG502QRUF">
    <property type="taxonomic scope" value="Eukaryota"/>
</dbReference>
<reference evidence="3" key="2">
    <citation type="submission" date="2025-08" db="UniProtKB">
        <authorList>
            <consortium name="Ensembl"/>
        </authorList>
    </citation>
    <scope>IDENTIFICATION</scope>
</reference>
<evidence type="ECO:0000313" key="3">
    <source>
        <dbReference type="Ensembl" id="ENSAMEP00000012411.2"/>
    </source>
</evidence>
<reference evidence="3" key="3">
    <citation type="submission" date="2025-09" db="UniProtKB">
        <authorList>
            <consortium name="Ensembl"/>
        </authorList>
    </citation>
    <scope>IDENTIFICATION</scope>
</reference>
<dbReference type="GO" id="GO:0005634">
    <property type="term" value="C:nucleus"/>
    <property type="evidence" value="ECO:0007669"/>
    <property type="project" value="Ensembl"/>
</dbReference>
<proteinExistence type="inferred from homology"/>
<feature type="region of interest" description="Disordered" evidence="2">
    <location>
        <begin position="404"/>
        <end position="423"/>
    </location>
</feature>
<feature type="region of interest" description="Disordered" evidence="2">
    <location>
        <begin position="1"/>
        <end position="113"/>
    </location>
</feature>
<dbReference type="Proteomes" id="UP000008912">
    <property type="component" value="Unassembled WGS sequence"/>
</dbReference>
<reference evidence="3 4" key="1">
    <citation type="journal article" date="2010" name="Nature">
        <title>The sequence and de novo assembly of the giant panda genome.</title>
        <authorList>
            <person name="Li R."/>
            <person name="Fan W."/>
            <person name="Tian G."/>
            <person name="Zhu H."/>
            <person name="He L."/>
            <person name="Cai J."/>
            <person name="Huang Q."/>
            <person name="Cai Q."/>
            <person name="Li B."/>
            <person name="Bai Y."/>
            <person name="Zhang Z."/>
            <person name="Zhang Y."/>
            <person name="Wang W."/>
            <person name="Li J."/>
            <person name="Wei F."/>
            <person name="Li H."/>
            <person name="Jian M."/>
            <person name="Li J."/>
            <person name="Zhang Z."/>
            <person name="Nielsen R."/>
            <person name="Li D."/>
            <person name="Gu W."/>
            <person name="Yang Z."/>
            <person name="Xuan Z."/>
            <person name="Ryder O.A."/>
            <person name="Leung F.C."/>
            <person name="Zhou Y."/>
            <person name="Cao J."/>
            <person name="Sun X."/>
            <person name="Fu Y."/>
            <person name="Fang X."/>
            <person name="Guo X."/>
            <person name="Wang B."/>
            <person name="Hou R."/>
            <person name="Shen F."/>
            <person name="Mu B."/>
            <person name="Ni P."/>
            <person name="Lin R."/>
            <person name="Qian W."/>
            <person name="Wang G."/>
            <person name="Yu C."/>
            <person name="Nie W."/>
            <person name="Wang J."/>
            <person name="Wu Z."/>
            <person name="Liang H."/>
            <person name="Min J."/>
            <person name="Wu Q."/>
            <person name="Cheng S."/>
            <person name="Ruan J."/>
            <person name="Wang M."/>
            <person name="Shi Z."/>
            <person name="Wen M."/>
            <person name="Liu B."/>
            <person name="Ren X."/>
            <person name="Zheng H."/>
            <person name="Dong D."/>
            <person name="Cook K."/>
            <person name="Shan G."/>
            <person name="Zhang H."/>
            <person name="Kosiol C."/>
            <person name="Xie X."/>
            <person name="Lu Z."/>
            <person name="Zheng H."/>
            <person name="Li Y."/>
            <person name="Steiner C.C."/>
            <person name="Lam T.T."/>
            <person name="Lin S."/>
            <person name="Zhang Q."/>
            <person name="Li G."/>
            <person name="Tian J."/>
            <person name="Gong T."/>
            <person name="Liu H."/>
            <person name="Zhang D."/>
            <person name="Fang L."/>
            <person name="Ye C."/>
            <person name="Zhang J."/>
            <person name="Hu W."/>
            <person name="Xu A."/>
            <person name="Ren Y."/>
            <person name="Zhang G."/>
            <person name="Bruford M.W."/>
            <person name="Li Q."/>
            <person name="Ma L."/>
            <person name="Guo Y."/>
            <person name="An N."/>
            <person name="Hu Y."/>
            <person name="Zheng Y."/>
            <person name="Shi Y."/>
            <person name="Li Z."/>
            <person name="Liu Q."/>
            <person name="Chen Y."/>
            <person name="Zhao J."/>
            <person name="Qu N."/>
            <person name="Zhao S."/>
            <person name="Tian F."/>
            <person name="Wang X."/>
            <person name="Wang H."/>
            <person name="Xu L."/>
            <person name="Liu X."/>
            <person name="Vinar T."/>
            <person name="Wang Y."/>
            <person name="Lam T.W."/>
            <person name="Yiu S.M."/>
            <person name="Liu S."/>
            <person name="Zhang H."/>
            <person name="Li D."/>
            <person name="Huang Y."/>
            <person name="Wang X."/>
            <person name="Yang G."/>
            <person name="Jiang Z."/>
            <person name="Wang J."/>
            <person name="Qin N."/>
            <person name="Li L."/>
            <person name="Li J."/>
            <person name="Bolund L."/>
            <person name="Kristiansen K."/>
            <person name="Wong G.K."/>
            <person name="Olson M."/>
            <person name="Zhang X."/>
            <person name="Li S."/>
            <person name="Yang H."/>
            <person name="Wang J."/>
            <person name="Wang J."/>
        </authorList>
    </citation>
    <scope>NUCLEOTIDE SEQUENCE [LARGE SCALE GENOMIC DNA]</scope>
</reference>
<sequence>MVVSKAGAVQPTANFRGKKTPSRQTATVKPRTCSFSLVPPRSTRPGGDEGRGAVWVGQRVPGVKPGAQGGAWAGRRQSGPRTAPRSPSDAGGREYTRRRRGCRSGAEETMAEPRRLCEPAAPTRGPAGGTCGPRYKENLPSKCLTKHRHCPTFLNSLRWTFVKKGLDDFRRGCPPYEGLITWGPPEAFLPQIHHTAPRPASKKRQHKWPKEAALFSKLSPAQQARKAFLVDAETQVALHPLALYPNLGEDMPVELLLKVLEVLDPDRKLEDTWAYCQGVGKRTKEPAKLLKKRSTQVDLGLPEKTPVSHPGQWLYEEKKPSETDLLHEDGPLPHENVRKGVRDFCDWATAFGSSNIDEEFILKQFDIDYQSKPSHDVPLTMRLSQAPLELKKRPGLKKLQGPQFSQKLGHEQKHQKPQNPHKPKCVKMRYGAWYLDTKLWKKQRADEPLVDPEVSCKAQDENFKKELQEQEELLADLHGTTAFKDFILSRGSKMPSFLEKMYIRKERKCECNKTSIK</sequence>
<dbReference type="Ensembl" id="ENSAMET00000012943.2">
    <property type="protein sequence ID" value="ENSAMEP00000012411.2"/>
    <property type="gene ID" value="ENSAMEG00000011810.2"/>
</dbReference>
<dbReference type="Pfam" id="PF14642">
    <property type="entry name" value="FAM47"/>
    <property type="match status" value="1"/>
</dbReference>
<evidence type="ECO:0000256" key="1">
    <source>
        <dbReference type="ARBA" id="ARBA00005277"/>
    </source>
</evidence>